<sequence>MKQLIFDISCPIDTRSCTILSTISLCQVPFNKKQLDRTNTCSVQHCSDQQNLIERSNSRRKELTLESLDGQDIIICNLLGETADLVVPPIDSIITATCVQVAVWKGTVSLNSTNLTKLRETDEERNRRVGNP</sequence>
<keyword evidence="2" id="KW-1185">Reference proteome</keyword>
<proteinExistence type="predicted"/>
<reference evidence="1" key="1">
    <citation type="submission" date="2022-08" db="UniProtKB">
        <authorList>
            <consortium name="EnsemblMetazoa"/>
        </authorList>
    </citation>
    <scope>IDENTIFICATION</scope>
    <source>
        <strain evidence="1">05x7-T-G4-1.051#20</strain>
    </source>
</reference>
<dbReference type="AlphaFoldDB" id="A0A8W8MH20"/>
<dbReference type="Proteomes" id="UP000005408">
    <property type="component" value="Unassembled WGS sequence"/>
</dbReference>
<evidence type="ECO:0000313" key="2">
    <source>
        <dbReference type="Proteomes" id="UP000005408"/>
    </source>
</evidence>
<accession>A0A8W8MH20</accession>
<protein>
    <submittedName>
        <fullName evidence="1">Uncharacterized protein</fullName>
    </submittedName>
</protein>
<dbReference type="EnsemblMetazoa" id="G34050.1">
    <property type="protein sequence ID" value="G34050.1:cds"/>
    <property type="gene ID" value="G34050"/>
</dbReference>
<name>A0A8W8MH20_MAGGI</name>
<evidence type="ECO:0000313" key="1">
    <source>
        <dbReference type="EnsemblMetazoa" id="G34050.1:cds"/>
    </source>
</evidence>
<organism evidence="1 2">
    <name type="scientific">Magallana gigas</name>
    <name type="common">Pacific oyster</name>
    <name type="synonym">Crassostrea gigas</name>
    <dbReference type="NCBI Taxonomy" id="29159"/>
    <lineage>
        <taxon>Eukaryota</taxon>
        <taxon>Metazoa</taxon>
        <taxon>Spiralia</taxon>
        <taxon>Lophotrochozoa</taxon>
        <taxon>Mollusca</taxon>
        <taxon>Bivalvia</taxon>
        <taxon>Autobranchia</taxon>
        <taxon>Pteriomorphia</taxon>
        <taxon>Ostreida</taxon>
        <taxon>Ostreoidea</taxon>
        <taxon>Ostreidae</taxon>
        <taxon>Magallana</taxon>
    </lineage>
</organism>